<proteinExistence type="predicted"/>
<feature type="compositionally biased region" description="Low complexity" evidence="1">
    <location>
        <begin position="735"/>
        <end position="747"/>
    </location>
</feature>
<feature type="compositionally biased region" description="Low complexity" evidence="1">
    <location>
        <begin position="615"/>
        <end position="629"/>
    </location>
</feature>
<sequence length="818" mass="89035">MYESSEVLGKSTLARHGTLLSAGASPARNAAELKVALGNVNSRLKPGASILSTKSGRDSPTENISLEQAKSRARVEIDLVLERYTCVQGGYLNGVVKVRVRGRSKGEGRVLVAGGKLRVIGVESIQNENHRHPFYLQSAALLDVAPLSMDLFDSKPDAEGFCDAKEGVHAFPFSMMLPVDGEGGTSKGAASLSCGASVRYLVLVSLKVKERETNRRSIAHFYRDCEIWPRHNPSCVLSPANEPNQETITKTLFMGGSGKVTLIAATHRLFWIAGQQCPVKIKVINHSKKTIKNVALTLVRSTVIFKPAGASPESDSQPPRDREMTAVEKEVAESALEMAQRVARGHASAKGWWTGVHPDETLEFSHSILIPPDALSIAKSRLLEVTYSIRVSINAGALTSDLHVLLPIRVINFLSVDPPPTFPVLDKNFLNLEDDHEYSGLLYAPPIAQVEALRRIVEGRSSGGASDPPESSAQSDPDDGSQEDYSMDSISPQEDNEEFVQRAISSMIADAKYGEQGARFADLYYESIQEDLADIGAQESESFDDAESQSSIHESLSTSYPRRSSRPESDTRSRMSTFPQRVQQKMEDYKNQQVEVEVVDVSAQKRPVLVTRQDSATSSRLTISSSRSAYELGPSLSRARSSTIGSYFRPRDEIPDEIEQIAERDDYDEYDARFLAYTTRRADLSPNPELASQRSVSSRVLPLLPDATRTPGVSDGRVPPETDLAVAQFHRVVQSSGTSSGSSTLTTPNARTGIGPRPRAQTLPGTDPRAVFSGIRANSDRLPSAVAVGAGGSVKDRIRALEEKARAERESMEASGPL</sequence>
<feature type="compositionally biased region" description="Polar residues" evidence="1">
    <location>
        <begin position="574"/>
        <end position="583"/>
    </location>
</feature>
<dbReference type="Pfam" id="PF02752">
    <property type="entry name" value="Arrestin_C"/>
    <property type="match status" value="1"/>
</dbReference>
<organism evidence="3 4">
    <name type="scientific">Marasmius crinis-equi</name>
    <dbReference type="NCBI Taxonomy" id="585013"/>
    <lineage>
        <taxon>Eukaryota</taxon>
        <taxon>Fungi</taxon>
        <taxon>Dikarya</taxon>
        <taxon>Basidiomycota</taxon>
        <taxon>Agaricomycotina</taxon>
        <taxon>Agaricomycetes</taxon>
        <taxon>Agaricomycetidae</taxon>
        <taxon>Agaricales</taxon>
        <taxon>Marasmiineae</taxon>
        <taxon>Marasmiaceae</taxon>
        <taxon>Marasmius</taxon>
    </lineage>
</organism>
<dbReference type="SUPFAM" id="SSF81296">
    <property type="entry name" value="E set domains"/>
    <property type="match status" value="1"/>
</dbReference>
<dbReference type="Proteomes" id="UP001465976">
    <property type="component" value="Unassembled WGS sequence"/>
</dbReference>
<dbReference type="EMBL" id="JBAHYK010000059">
    <property type="protein sequence ID" value="KAL0579438.1"/>
    <property type="molecule type" value="Genomic_DNA"/>
</dbReference>
<reference evidence="3 4" key="1">
    <citation type="submission" date="2024-02" db="EMBL/GenBank/DDBJ databases">
        <title>A draft genome for the cacao thread blight pathogen Marasmius crinis-equi.</title>
        <authorList>
            <person name="Cohen S.P."/>
            <person name="Baruah I.K."/>
            <person name="Amoako-Attah I."/>
            <person name="Bukari Y."/>
            <person name="Meinhardt L.W."/>
            <person name="Bailey B.A."/>
        </authorList>
    </citation>
    <scope>NUCLEOTIDE SEQUENCE [LARGE SCALE GENOMIC DNA]</scope>
    <source>
        <strain evidence="3 4">GH-76</strain>
    </source>
</reference>
<protein>
    <recommendedName>
        <fullName evidence="2">Arrestin C-terminal-like domain-containing protein</fullName>
    </recommendedName>
</protein>
<dbReference type="InterPro" id="IPR014752">
    <property type="entry name" value="Arrestin-like_C"/>
</dbReference>
<evidence type="ECO:0000256" key="1">
    <source>
        <dbReference type="SAM" id="MobiDB-lite"/>
    </source>
</evidence>
<dbReference type="PANTHER" id="PTHR11188">
    <property type="entry name" value="ARRESTIN DOMAIN CONTAINING PROTEIN"/>
    <property type="match status" value="1"/>
</dbReference>
<accession>A0ABR3FVU0</accession>
<feature type="region of interest" description="Disordered" evidence="1">
    <location>
        <begin position="733"/>
        <end position="769"/>
    </location>
</feature>
<feature type="compositionally biased region" description="Acidic residues" evidence="1">
    <location>
        <begin position="476"/>
        <end position="486"/>
    </location>
</feature>
<dbReference type="Gene3D" id="2.60.40.640">
    <property type="match status" value="1"/>
</dbReference>
<dbReference type="InterPro" id="IPR014756">
    <property type="entry name" value="Ig_E-set"/>
</dbReference>
<name>A0ABR3FVU0_9AGAR</name>
<feature type="region of interest" description="Disordered" evidence="1">
    <location>
        <begin position="685"/>
        <end position="720"/>
    </location>
</feature>
<dbReference type="InterPro" id="IPR050357">
    <property type="entry name" value="Arrestin_domain-protein"/>
</dbReference>
<feature type="region of interest" description="Disordered" evidence="1">
    <location>
        <begin position="611"/>
        <end position="636"/>
    </location>
</feature>
<feature type="domain" description="Arrestin C-terminal-like" evidence="2">
    <location>
        <begin position="256"/>
        <end position="413"/>
    </location>
</feature>
<keyword evidence="4" id="KW-1185">Reference proteome</keyword>
<gene>
    <name evidence="3" type="ORF">V5O48_002544</name>
</gene>
<dbReference type="InterPro" id="IPR011022">
    <property type="entry name" value="Arrestin_C-like"/>
</dbReference>
<dbReference type="SMART" id="SM01017">
    <property type="entry name" value="Arrestin_C"/>
    <property type="match status" value="1"/>
</dbReference>
<feature type="region of interest" description="Disordered" evidence="1">
    <location>
        <begin position="537"/>
        <end position="584"/>
    </location>
</feature>
<comment type="caution">
    <text evidence="3">The sequence shown here is derived from an EMBL/GenBank/DDBJ whole genome shotgun (WGS) entry which is preliminary data.</text>
</comment>
<evidence type="ECO:0000313" key="3">
    <source>
        <dbReference type="EMBL" id="KAL0579438.1"/>
    </source>
</evidence>
<evidence type="ECO:0000259" key="2">
    <source>
        <dbReference type="SMART" id="SM01017"/>
    </source>
</evidence>
<feature type="region of interest" description="Disordered" evidence="1">
    <location>
        <begin position="460"/>
        <end position="496"/>
    </location>
</feature>
<evidence type="ECO:0000313" key="4">
    <source>
        <dbReference type="Proteomes" id="UP001465976"/>
    </source>
</evidence>
<feature type="compositionally biased region" description="Polar residues" evidence="1">
    <location>
        <begin position="548"/>
        <end position="562"/>
    </location>
</feature>
<dbReference type="PANTHER" id="PTHR11188:SF17">
    <property type="entry name" value="FI21816P1"/>
    <property type="match status" value="1"/>
</dbReference>